<dbReference type="EMBL" id="JZEX01000119">
    <property type="protein sequence ID" value="KKB11272.1"/>
    <property type="molecule type" value="Genomic_DNA"/>
</dbReference>
<keyword evidence="4" id="KW-1185">Reference proteome</keyword>
<comment type="caution">
    <text evidence="3">The sequence shown here is derived from an EMBL/GenBank/DDBJ whole genome shotgun (WGS) entry which is preliminary data.</text>
</comment>
<accession>A0A0F5FSX5</accession>
<name>A0A0F5FSX5_9HYPH</name>
<dbReference type="CDD" id="cd11616">
    <property type="entry name" value="SAF_DH_OX_like"/>
    <property type="match status" value="1"/>
</dbReference>
<evidence type="ECO:0000259" key="1">
    <source>
        <dbReference type="Pfam" id="PF08666"/>
    </source>
</evidence>
<dbReference type="OrthoDB" id="9777844at2"/>
<gene>
    <name evidence="3" type="ORF">VE25_13200</name>
</gene>
<feature type="domain" description="SAF" evidence="1">
    <location>
        <begin position="390"/>
        <end position="451"/>
    </location>
</feature>
<dbReference type="STRING" id="443610.VE25_13200"/>
<dbReference type="PANTHER" id="PTHR37850">
    <property type="entry name" value="STRU PROTEIN"/>
    <property type="match status" value="1"/>
</dbReference>
<dbReference type="PATRIC" id="fig|443610.3.peg.880"/>
<reference evidence="3 4" key="1">
    <citation type="submission" date="2015-03" db="EMBL/GenBank/DDBJ databases">
        <authorList>
            <person name="Hassan Y.I."/>
            <person name="Lepp D."/>
            <person name="Li X.-Z."/>
            <person name="Zhou T."/>
        </authorList>
    </citation>
    <scope>NUCLEOTIDE SEQUENCE [LARGE SCALE GENOMIC DNA]</scope>
    <source>
        <strain evidence="3 4">BD-c194</strain>
    </source>
</reference>
<organism evidence="3 4">
    <name type="scientific">Devosia geojensis</name>
    <dbReference type="NCBI Taxonomy" id="443610"/>
    <lineage>
        <taxon>Bacteria</taxon>
        <taxon>Pseudomonadati</taxon>
        <taxon>Pseudomonadota</taxon>
        <taxon>Alphaproteobacteria</taxon>
        <taxon>Hyphomicrobiales</taxon>
        <taxon>Devosiaceae</taxon>
        <taxon>Devosia</taxon>
    </lineage>
</organism>
<feature type="domain" description="Oxidoreductase DRL-like catalytic" evidence="2">
    <location>
        <begin position="253"/>
        <end position="362"/>
    </location>
</feature>
<sequence length="484" mass="51813">MVYHNLYTHFAKKDLVRVGVIGAGNYGTAIVTQDPHTPLMTVVAVADISIEAARQAYIKTGLDPETIVYCADLDAAEAALAAGQRVYTDNCRLVAEIGAVDIVCESTGIPEASAVYALAAINNGKHVAMITKDCDVTIGPILKHLASQAGVIYTPVDGDQHGLLIQFYEWARSVGLTVLSGGKATDGEFIYDEAAGTVTIKTDKKIHAPAVETITIAPEDRPYLGMIPQGKVEEYVARRAEILSRLPQPGAYDLCEMTIAANYTGLAPAVDTLHHVPMRITELPVVYCEREHGGLFEGQEHIDLATCLRGPTESGLGGGVFLVVRCDNAYSNHILTTKGQIANYDDTAAVIYRPYHLCGVETSSTLLLAGLLDIDTGAPDFRPRYDLVKVASRDIAVGEIFGNDHSPQMTARIVPAQPVGPGNLACAHLLTGNRARVDIPTGTPITYDMVEEPAGSFLWRLRRQQDAVFGLGHEAEALAPAGIA</sequence>
<keyword evidence="3" id="KW-0969">Cilium</keyword>
<dbReference type="Proteomes" id="UP000033632">
    <property type="component" value="Unassembled WGS sequence"/>
</dbReference>
<dbReference type="Gene3D" id="3.40.50.720">
    <property type="entry name" value="NAD(P)-binding Rossmann-like Domain"/>
    <property type="match status" value="1"/>
</dbReference>
<dbReference type="RefSeq" id="WP_046109097.1">
    <property type="nucleotide sequence ID" value="NZ_JZEX01000119.1"/>
</dbReference>
<dbReference type="InterPro" id="IPR013974">
    <property type="entry name" value="SAF"/>
</dbReference>
<dbReference type="Pfam" id="PF08666">
    <property type="entry name" value="SAF"/>
    <property type="match status" value="1"/>
</dbReference>
<evidence type="ECO:0000313" key="3">
    <source>
        <dbReference type="EMBL" id="KKB11272.1"/>
    </source>
</evidence>
<evidence type="ECO:0000313" key="4">
    <source>
        <dbReference type="Proteomes" id="UP000033632"/>
    </source>
</evidence>
<keyword evidence="3" id="KW-0966">Cell projection</keyword>
<dbReference type="Pfam" id="PF21135">
    <property type="entry name" value="DRL_cat"/>
    <property type="match status" value="1"/>
</dbReference>
<dbReference type="InterPro" id="IPR048423">
    <property type="entry name" value="DRL_cat"/>
</dbReference>
<proteinExistence type="predicted"/>
<protein>
    <submittedName>
        <fullName evidence="3">Flagellar basal body P-ring biosynthesis protein FlgA</fullName>
    </submittedName>
</protein>
<dbReference type="AlphaFoldDB" id="A0A0F5FSX5"/>
<keyword evidence="3" id="KW-0282">Flagellum</keyword>
<dbReference type="SUPFAM" id="SSF51735">
    <property type="entry name" value="NAD(P)-binding Rossmann-fold domains"/>
    <property type="match status" value="1"/>
</dbReference>
<evidence type="ECO:0000259" key="2">
    <source>
        <dbReference type="Pfam" id="PF21135"/>
    </source>
</evidence>
<dbReference type="InterPro" id="IPR036291">
    <property type="entry name" value="NAD(P)-bd_dom_sf"/>
</dbReference>
<dbReference type="PANTHER" id="PTHR37850:SF3">
    <property type="entry name" value="BLR7815 PROTEIN"/>
    <property type="match status" value="1"/>
</dbReference>